<evidence type="ECO:0000313" key="2">
    <source>
        <dbReference type="EMBL" id="ABZ06691.1"/>
    </source>
</evidence>
<feature type="domain" description="Guanylate cyclase" evidence="1">
    <location>
        <begin position="30"/>
        <end position="88"/>
    </location>
</feature>
<dbReference type="GO" id="GO:0006171">
    <property type="term" value="P:cAMP biosynthetic process"/>
    <property type="evidence" value="ECO:0007669"/>
    <property type="project" value="TreeGrafter"/>
</dbReference>
<organism evidence="2">
    <name type="scientific">uncultured marine microorganism HF4000_137B17</name>
    <dbReference type="NCBI Taxonomy" id="455523"/>
    <lineage>
        <taxon>unclassified sequences</taxon>
        <taxon>environmental samples</taxon>
    </lineage>
</organism>
<name>B3T282_9ZZZZ</name>
<reference evidence="2" key="1">
    <citation type="journal article" date="2008" name="ISME J.">
        <title>Genomic patterns of recombination, clonal divergence and environment in marine microbial populations.</title>
        <authorList>
            <person name="Konstantinidis K.T."/>
            <person name="Delong E.F."/>
        </authorList>
    </citation>
    <scope>NUCLEOTIDE SEQUENCE</scope>
</reference>
<dbReference type="GO" id="GO:0035556">
    <property type="term" value="P:intracellular signal transduction"/>
    <property type="evidence" value="ECO:0007669"/>
    <property type="project" value="InterPro"/>
</dbReference>
<sequence>MGDDLMQGRRRSSRSSRASRGVLGERRVITALFCDVTGSTTFAEQLDPEEWTEIMNEAFDYMIQPVVRYEGTVARLIGEGILAFFGAPLAAQIAKVEVAPTARRVAEANRLGGDDLIIFGGAGGNFFIEELRRGAVGTMPFACVPEMFRKVWDLYQDGKEAEAIQEFDRFVPLLKTLGQGMGKEVLRLRGVFKTVNVRHPASPPDDRTFNEMRTIVERLELTPASVA</sequence>
<evidence type="ECO:0000259" key="1">
    <source>
        <dbReference type="PROSITE" id="PS50125"/>
    </source>
</evidence>
<dbReference type="EMBL" id="EU016582">
    <property type="protein sequence ID" value="ABZ06691.1"/>
    <property type="molecule type" value="Genomic_DNA"/>
</dbReference>
<dbReference type="PANTHER" id="PTHR43081">
    <property type="entry name" value="ADENYLATE CYCLASE, TERMINAL-DIFFERENTIATION SPECIFIC-RELATED"/>
    <property type="match status" value="1"/>
</dbReference>
<dbReference type="InterPro" id="IPR050697">
    <property type="entry name" value="Adenylyl/Guanylyl_Cyclase_3/4"/>
</dbReference>
<dbReference type="PANTHER" id="PTHR43081:SF20">
    <property type="entry name" value="TWO-COMPONENT RESPONSE REGULATOR"/>
    <property type="match status" value="1"/>
</dbReference>
<dbReference type="PROSITE" id="PS50125">
    <property type="entry name" value="GUANYLATE_CYCLASE_2"/>
    <property type="match status" value="1"/>
</dbReference>
<proteinExistence type="predicted"/>
<dbReference type="SUPFAM" id="SSF55073">
    <property type="entry name" value="Nucleotide cyclase"/>
    <property type="match status" value="1"/>
</dbReference>
<dbReference type="Gene3D" id="3.20.20.70">
    <property type="entry name" value="Aldolase class I"/>
    <property type="match status" value="1"/>
</dbReference>
<dbReference type="AlphaFoldDB" id="B3T282"/>
<dbReference type="InterPro" id="IPR029787">
    <property type="entry name" value="Nucleotide_cyclase"/>
</dbReference>
<dbReference type="SUPFAM" id="SSF51569">
    <property type="entry name" value="Aldolase"/>
    <property type="match status" value="1"/>
</dbReference>
<dbReference type="CDD" id="cd07302">
    <property type="entry name" value="CHD"/>
    <property type="match status" value="1"/>
</dbReference>
<dbReference type="InterPro" id="IPR001054">
    <property type="entry name" value="A/G_cyclase"/>
</dbReference>
<protein>
    <recommendedName>
        <fullName evidence="1">Guanylate cyclase domain-containing protein</fullName>
    </recommendedName>
</protein>
<gene>
    <name evidence="2" type="ORF">ALOHA_HF4000137B17ctg1g28</name>
</gene>
<dbReference type="InterPro" id="IPR013785">
    <property type="entry name" value="Aldolase_TIM"/>
</dbReference>
<accession>B3T282</accession>